<keyword evidence="7 10" id="KW-0342">GTP-binding</keyword>
<reference evidence="16" key="1">
    <citation type="submission" date="2020-11" db="EMBL/GenBank/DDBJ databases">
        <authorList>
            <person name="Tran Van P."/>
        </authorList>
    </citation>
    <scope>NUCLEOTIDE SEQUENCE</scope>
</reference>
<evidence type="ECO:0000256" key="3">
    <source>
        <dbReference type="ARBA" id="ARBA00022679"/>
    </source>
</evidence>
<dbReference type="InterPro" id="IPR029021">
    <property type="entry name" value="Prot-tyrosine_phosphatase-like"/>
</dbReference>
<dbReference type="OrthoDB" id="200924at2759"/>
<dbReference type="InterPro" id="IPR051029">
    <property type="entry name" value="mRNA_Capping_Enz/RNA_Phosphat"/>
</dbReference>
<dbReference type="FunFam" id="3.90.190.10:FF:000040">
    <property type="entry name" value="mRNA-capping enzyme"/>
    <property type="match status" value="1"/>
</dbReference>
<dbReference type="PANTHER" id="PTHR10367">
    <property type="entry name" value="MRNA-CAPPING ENZYME"/>
    <property type="match status" value="1"/>
</dbReference>
<keyword evidence="6 10" id="KW-0506">mRNA capping</keyword>
<comment type="similarity">
    <text evidence="10">In the N-terminal section; belongs to the non-receptor class of the protein-tyrosine phosphatase family.</text>
</comment>
<dbReference type="InterPro" id="IPR013846">
    <property type="entry name" value="mRNA_cap_enzyme_C"/>
</dbReference>
<dbReference type="GO" id="GO:0005634">
    <property type="term" value="C:nucleus"/>
    <property type="evidence" value="ECO:0007669"/>
    <property type="project" value="UniProtKB-SubCell"/>
</dbReference>
<gene>
    <name evidence="16" type="ORF">ONB1V03_LOCUS1557</name>
</gene>
<evidence type="ECO:0000256" key="14">
    <source>
        <dbReference type="SAM" id="MobiDB-lite"/>
    </source>
</evidence>
<keyword evidence="3 10" id="KW-0808">Transferase</keyword>
<evidence type="ECO:0000256" key="2">
    <source>
        <dbReference type="ARBA" id="ARBA00022664"/>
    </source>
</evidence>
<feature type="active site" description="N6-GMP-lysine intermediate" evidence="12">
    <location>
        <position position="333"/>
    </location>
</feature>
<dbReference type="InterPro" id="IPR017074">
    <property type="entry name" value="mRNA_cap_enz_bifunc"/>
</dbReference>
<dbReference type="GO" id="GO:0004651">
    <property type="term" value="F:polynucleotide 5'-phosphatase activity"/>
    <property type="evidence" value="ECO:0007669"/>
    <property type="project" value="UniProtKB-UniRule"/>
</dbReference>
<dbReference type="SUPFAM" id="SSF52799">
    <property type="entry name" value="(Phosphotyrosine protein) phosphatases II"/>
    <property type="match status" value="1"/>
</dbReference>
<dbReference type="EMBL" id="OC915116">
    <property type="protein sequence ID" value="CAD7638716.1"/>
    <property type="molecule type" value="Genomic_DNA"/>
</dbReference>
<evidence type="ECO:0000256" key="1">
    <source>
        <dbReference type="ARBA" id="ARBA00004123"/>
    </source>
</evidence>
<dbReference type="GO" id="GO:0140818">
    <property type="term" value="F:mRNA 5'-triphosphate monophosphatase activity"/>
    <property type="evidence" value="ECO:0007669"/>
    <property type="project" value="UniProtKB-EC"/>
</dbReference>
<dbReference type="InterPro" id="IPR016130">
    <property type="entry name" value="Tyr_Pase_AS"/>
</dbReference>
<dbReference type="Gene3D" id="3.30.470.30">
    <property type="entry name" value="DNA ligase/mRNA capping enzyme"/>
    <property type="match status" value="1"/>
</dbReference>
<feature type="active site" description="Phosphocysteine intermediate" evidence="11">
    <location>
        <position position="168"/>
    </location>
</feature>
<name>A0A7R9LBP4_9ACAR</name>
<organism evidence="16">
    <name type="scientific">Oppiella nova</name>
    <dbReference type="NCBI Taxonomy" id="334625"/>
    <lineage>
        <taxon>Eukaryota</taxon>
        <taxon>Metazoa</taxon>
        <taxon>Ecdysozoa</taxon>
        <taxon>Arthropoda</taxon>
        <taxon>Chelicerata</taxon>
        <taxon>Arachnida</taxon>
        <taxon>Acari</taxon>
        <taxon>Acariformes</taxon>
        <taxon>Sarcoptiformes</taxon>
        <taxon>Oribatida</taxon>
        <taxon>Brachypylina</taxon>
        <taxon>Oppioidea</taxon>
        <taxon>Oppiidae</taxon>
        <taxon>Oppiella</taxon>
    </lineage>
</organism>
<dbReference type="EMBL" id="CAJPVJ010000291">
    <property type="protein sequence ID" value="CAG2161956.1"/>
    <property type="molecule type" value="Genomic_DNA"/>
</dbReference>
<dbReference type="PIRSF" id="PIRSF036958">
    <property type="entry name" value="mRNA_capping_HCE"/>
    <property type="match status" value="1"/>
</dbReference>
<dbReference type="Proteomes" id="UP000728032">
    <property type="component" value="Unassembled WGS sequence"/>
</dbReference>
<dbReference type="Gene3D" id="3.90.190.10">
    <property type="entry name" value="Protein tyrosine phosphatase superfamily"/>
    <property type="match status" value="1"/>
</dbReference>
<feature type="compositionally biased region" description="Polar residues" evidence="14">
    <location>
        <begin position="249"/>
        <end position="269"/>
    </location>
</feature>
<dbReference type="CDD" id="cd17664">
    <property type="entry name" value="Mce1_N"/>
    <property type="match status" value="1"/>
</dbReference>
<comment type="catalytic activity">
    <reaction evidence="10">
        <text>a 5'-end triphospho-ribonucleoside in mRNA + H2O = a 5'-end diphospho-ribonucleoside in mRNA + phosphate + H(+)</text>
        <dbReference type="Rhea" id="RHEA:67004"/>
        <dbReference type="Rhea" id="RHEA-COMP:17164"/>
        <dbReference type="Rhea" id="RHEA-COMP:17165"/>
        <dbReference type="ChEBI" id="CHEBI:15377"/>
        <dbReference type="ChEBI" id="CHEBI:15378"/>
        <dbReference type="ChEBI" id="CHEBI:43474"/>
        <dbReference type="ChEBI" id="CHEBI:167616"/>
        <dbReference type="ChEBI" id="CHEBI:167618"/>
        <dbReference type="EC" id="3.6.1.74"/>
    </reaction>
</comment>
<dbReference type="GO" id="GO:0004721">
    <property type="term" value="F:phosphoprotein phosphatase activity"/>
    <property type="evidence" value="ECO:0007669"/>
    <property type="project" value="UniProtKB-UniRule"/>
</dbReference>
<evidence type="ECO:0000256" key="8">
    <source>
        <dbReference type="ARBA" id="ARBA00023242"/>
    </source>
</evidence>
<dbReference type="SUPFAM" id="SSF50249">
    <property type="entry name" value="Nucleic acid-binding proteins"/>
    <property type="match status" value="1"/>
</dbReference>
<evidence type="ECO:0000313" key="16">
    <source>
        <dbReference type="EMBL" id="CAD7638716.1"/>
    </source>
</evidence>
<evidence type="ECO:0000313" key="17">
    <source>
        <dbReference type="Proteomes" id="UP000728032"/>
    </source>
</evidence>
<dbReference type="AlphaFoldDB" id="A0A7R9LBP4"/>
<dbReference type="FunFam" id="3.30.470.30:FF:000040">
    <property type="entry name" value="mRNA-capping enzyme"/>
    <property type="match status" value="1"/>
</dbReference>
<dbReference type="GO" id="GO:0005525">
    <property type="term" value="F:GTP binding"/>
    <property type="evidence" value="ECO:0007669"/>
    <property type="project" value="UniProtKB-UniRule"/>
</dbReference>
<comment type="catalytic activity">
    <reaction evidence="9">
        <text>a 5'-end diphospho-ribonucleoside in mRNA + GTP + H(+) = a 5'-end (5'-triphosphoguanosine)-ribonucleoside in mRNA + diphosphate</text>
        <dbReference type="Rhea" id="RHEA:67012"/>
        <dbReference type="Rhea" id="RHEA-COMP:17165"/>
        <dbReference type="Rhea" id="RHEA-COMP:17166"/>
        <dbReference type="ChEBI" id="CHEBI:15378"/>
        <dbReference type="ChEBI" id="CHEBI:33019"/>
        <dbReference type="ChEBI" id="CHEBI:37565"/>
        <dbReference type="ChEBI" id="CHEBI:167616"/>
        <dbReference type="ChEBI" id="CHEBI:167617"/>
        <dbReference type="EC" id="2.7.7.50"/>
    </reaction>
    <physiologicalReaction direction="left-to-right" evidence="9">
        <dbReference type="Rhea" id="RHEA:67013"/>
    </physiologicalReaction>
</comment>
<dbReference type="GO" id="GO:0004484">
    <property type="term" value="F:mRNA guanylyltransferase activity"/>
    <property type="evidence" value="ECO:0007669"/>
    <property type="project" value="UniProtKB-UniRule"/>
</dbReference>
<evidence type="ECO:0000256" key="4">
    <source>
        <dbReference type="ARBA" id="ARBA00022695"/>
    </source>
</evidence>
<keyword evidence="5 10" id="KW-0547">Nucleotide-binding</keyword>
<feature type="binding site" evidence="13">
    <location>
        <begin position="382"/>
        <end position="384"/>
    </location>
    <ligand>
        <name>GTP</name>
        <dbReference type="ChEBI" id="CHEBI:37565"/>
    </ligand>
</feature>
<dbReference type="Pfam" id="PF03919">
    <property type="entry name" value="mRNA_cap_C"/>
    <property type="match status" value="1"/>
</dbReference>
<dbReference type="Pfam" id="PF00782">
    <property type="entry name" value="DSPc"/>
    <property type="match status" value="1"/>
</dbReference>
<dbReference type="InterPro" id="IPR012340">
    <property type="entry name" value="NA-bd_OB-fold"/>
</dbReference>
<feature type="binding site" evidence="13">
    <location>
        <begin position="570"/>
        <end position="575"/>
    </location>
    <ligand>
        <name>GTP</name>
        <dbReference type="ChEBI" id="CHEBI:37565"/>
    </ligand>
</feature>
<feature type="domain" description="Tyrosine specific protein phosphatases" evidence="15">
    <location>
        <begin position="146"/>
        <end position="213"/>
    </location>
</feature>
<evidence type="ECO:0000256" key="10">
    <source>
        <dbReference type="PIRNR" id="PIRNR036958"/>
    </source>
</evidence>
<evidence type="ECO:0000256" key="7">
    <source>
        <dbReference type="ARBA" id="ARBA00023134"/>
    </source>
</evidence>
<keyword evidence="17" id="KW-1185">Reference proteome</keyword>
<evidence type="ECO:0000256" key="9">
    <source>
        <dbReference type="ARBA" id="ARBA00044624"/>
    </source>
</evidence>
<evidence type="ECO:0000256" key="5">
    <source>
        <dbReference type="ARBA" id="ARBA00022741"/>
    </source>
</evidence>
<comment type="subcellular location">
    <subcellularLocation>
        <location evidence="1 10">Nucleus</location>
    </subcellularLocation>
</comment>
<feature type="region of interest" description="Disordered" evidence="14">
    <location>
        <begin position="616"/>
        <end position="638"/>
    </location>
</feature>
<feature type="compositionally biased region" description="Acidic residues" evidence="14">
    <location>
        <begin position="236"/>
        <end position="245"/>
    </location>
</feature>
<dbReference type="InterPro" id="IPR000340">
    <property type="entry name" value="Dual-sp_phosphatase_cat-dom"/>
</dbReference>
<feature type="binding site" evidence="13">
    <location>
        <position position="354"/>
    </location>
    <ligand>
        <name>GTP</name>
        <dbReference type="ChEBI" id="CHEBI:37565"/>
    </ligand>
</feature>
<proteinExistence type="inferred from homology"/>
<evidence type="ECO:0000256" key="12">
    <source>
        <dbReference type="PIRSR" id="PIRSR036958-2"/>
    </source>
</evidence>
<sequence length="638" mass="73684">MPPKNVKEAKPQVSINRYSVLPLTLQSSLPMSSYTSRPNGPNGQPLSLPPRWLKCPRKGDLIADKFIPFKTPLDDKYKSQIPSSDLFTPQMFISIVNAYKVKLGLWIDLTFTSRFYDKTIVEQKDVNYCKFQCRGHDECPTDEQTQLFVNCCYNYISKNPLHVIGVHCTHGFNRTGFLICAFLIEKHDWSVEAAVNAFARARPPGIYKHSYLQELFRRYGDVDDTPPAPPLPDWCTESDDTDDDGNAINGHNSQSNHTNRSHYTGTSNRGKPFMQGVSGVTTVTDFNKVRHIQDTCRRLCHWPGRNFPGSQPVSMDNQNIGLLADREYMVSWKADGARYMLYIEGENECYFIDRDNTVFRIDGIKFFKRKEFPKHLVNTLLDGEMIVDAVEGKSIARYLIYDIITFEGQEVGQTDFRRRMLCIDKELIGPRERAKTENVIDRALEPFGVRKKDFWELRDTHKIFEDKFTQHLPHEIDGLIFQPVPDKYIAGQCNVTLKWKPPTHNSVDFRLKIVVEDRPGMLRTTSGHLFVGGFDPPFAQMKATKQLKEYNNKIIECTFDMTTNQWQFMRERTDKSFPNSYNTAMAVCHSIKHPITKEILLDYIERHGTRVAFKRPFNEPHSNERNLMPPPVVKVARK</sequence>
<dbReference type="InterPro" id="IPR001339">
    <property type="entry name" value="mRNA_cap_enzyme_adenylation"/>
</dbReference>
<dbReference type="CDD" id="cd07895">
    <property type="entry name" value="Adenylation_mRNA_capping"/>
    <property type="match status" value="1"/>
</dbReference>
<dbReference type="PANTHER" id="PTHR10367:SF17">
    <property type="entry name" value="MRNA-CAPPING ENZYME"/>
    <property type="match status" value="1"/>
</dbReference>
<keyword evidence="10" id="KW-0378">Hydrolase</keyword>
<comment type="function">
    <text evidence="10">Bifunctional mRNA-capping enzyme exhibiting RNA 5'-triphosphate monophosphatase activity in the N-terminal part and mRNA guanylyltransferase activity in the C-terminal part. Catalyzes the first two steps of cap formation: by removing the gamma-phosphate from the 5'-triphosphate end of nascent mRNA to yield a diphosphate end, and by transferring the GMP moiety of GTP to the 5'-diphosphate terminus of RNA via a covalent enzyme-GMP reaction intermediate.</text>
</comment>
<keyword evidence="8 10" id="KW-0539">Nucleus</keyword>
<feature type="region of interest" description="Disordered" evidence="14">
    <location>
        <begin position="222"/>
        <end position="274"/>
    </location>
</feature>
<dbReference type="Gene3D" id="2.40.50.140">
    <property type="entry name" value="Nucleic acid-binding proteins"/>
    <property type="match status" value="1"/>
</dbReference>
<dbReference type="Gene3D" id="3.30.1490.430">
    <property type="match status" value="1"/>
</dbReference>
<evidence type="ECO:0000256" key="13">
    <source>
        <dbReference type="PIRSR" id="PIRSR036958-3"/>
    </source>
</evidence>
<dbReference type="FunFam" id="2.40.50.140:FF:000111">
    <property type="entry name" value="mRNA-capping enzyme"/>
    <property type="match status" value="1"/>
</dbReference>
<dbReference type="EC" id="3.6.1.74" evidence="10"/>
<dbReference type="GO" id="GO:0005524">
    <property type="term" value="F:ATP binding"/>
    <property type="evidence" value="ECO:0007669"/>
    <property type="project" value="InterPro"/>
</dbReference>
<evidence type="ECO:0000256" key="11">
    <source>
        <dbReference type="PIRSR" id="PIRSR036958-1"/>
    </source>
</evidence>
<accession>A0A7R9LBP4</accession>
<protein>
    <recommendedName>
        <fullName evidence="10">mRNA-capping enzyme</fullName>
    </recommendedName>
    <domain>
        <recommendedName>
            <fullName evidence="10">mRNA 5'-triphosphate monophosphatase</fullName>
            <ecNumber evidence="10">3.6.1.74</ecNumber>
        </recommendedName>
        <alternativeName>
            <fullName evidence="10">mRNA 5'-phosphatase</fullName>
        </alternativeName>
    </domain>
    <domain>
        <recommendedName>
            <fullName evidence="10">mRNA guanylyltransferase</fullName>
            <ecNumber evidence="10">2.7.7.50</ecNumber>
        </recommendedName>
        <alternativeName>
            <fullName evidence="10">GTP--RNA guanylyltransferase</fullName>
            <shortName evidence="10">GTase</shortName>
        </alternativeName>
    </domain>
</protein>
<dbReference type="SUPFAM" id="SSF56091">
    <property type="entry name" value="DNA ligase/mRNA capping enzyme, catalytic domain"/>
    <property type="match status" value="1"/>
</dbReference>
<keyword evidence="4 10" id="KW-0548">Nucleotidyltransferase</keyword>
<dbReference type="Pfam" id="PF01331">
    <property type="entry name" value="mRNA_cap_enzyme"/>
    <property type="match status" value="1"/>
</dbReference>
<dbReference type="EC" id="2.7.7.50" evidence="10"/>
<dbReference type="PROSITE" id="PS50056">
    <property type="entry name" value="TYR_PHOSPHATASE_2"/>
    <property type="match status" value="1"/>
</dbReference>
<dbReference type="GO" id="GO:0006370">
    <property type="term" value="P:7-methylguanosine mRNA capping"/>
    <property type="evidence" value="ECO:0007669"/>
    <property type="project" value="UniProtKB-UniRule"/>
</dbReference>
<feature type="binding site" evidence="13">
    <location>
        <begin position="498"/>
        <end position="500"/>
    </location>
    <ligand>
        <name>GTP</name>
        <dbReference type="ChEBI" id="CHEBI:37565"/>
    </ligand>
</feature>
<evidence type="ECO:0000256" key="6">
    <source>
        <dbReference type="ARBA" id="ARBA00023042"/>
    </source>
</evidence>
<dbReference type="InterPro" id="IPR000387">
    <property type="entry name" value="Tyr_Pase_dom"/>
</dbReference>
<dbReference type="PROSITE" id="PS00383">
    <property type="entry name" value="TYR_PHOSPHATASE_1"/>
    <property type="match status" value="1"/>
</dbReference>
<keyword evidence="2 10" id="KW-0507">mRNA processing</keyword>
<feature type="binding site" evidence="13">
    <location>
        <position position="338"/>
    </location>
    <ligand>
        <name>GTP</name>
        <dbReference type="ChEBI" id="CHEBI:37565"/>
    </ligand>
</feature>
<comment type="similarity">
    <text evidence="10">In the C-terminal section; belongs to the eukaryotic GTase family.</text>
</comment>
<evidence type="ECO:0000259" key="15">
    <source>
        <dbReference type="PROSITE" id="PS50056"/>
    </source>
</evidence>